<keyword evidence="4" id="KW-0539">Nucleus</keyword>
<dbReference type="PANTHER" id="PTHR33124:SF81">
    <property type="entry name" value="TRANSCRIPTION FACTOR BHLH149-LIKE"/>
    <property type="match status" value="1"/>
</dbReference>
<feature type="compositionally biased region" description="Polar residues" evidence="5">
    <location>
        <begin position="1"/>
        <end position="16"/>
    </location>
</feature>
<evidence type="ECO:0000256" key="4">
    <source>
        <dbReference type="ARBA" id="ARBA00023242"/>
    </source>
</evidence>
<evidence type="ECO:0000256" key="2">
    <source>
        <dbReference type="ARBA" id="ARBA00023015"/>
    </source>
</evidence>
<feature type="region of interest" description="Disordered" evidence="5">
    <location>
        <begin position="1"/>
        <end position="30"/>
    </location>
</feature>
<evidence type="ECO:0000256" key="3">
    <source>
        <dbReference type="ARBA" id="ARBA00023163"/>
    </source>
</evidence>
<dbReference type="GO" id="GO:0006355">
    <property type="term" value="P:regulation of DNA-templated transcription"/>
    <property type="evidence" value="ECO:0007669"/>
    <property type="project" value="InterPro"/>
</dbReference>
<name>A0AAV3NFX4_LITER</name>
<proteinExistence type="predicted"/>
<accession>A0AAV3NFX4</accession>
<evidence type="ECO:0000313" key="7">
    <source>
        <dbReference type="Proteomes" id="UP001454036"/>
    </source>
</evidence>
<reference evidence="6 7" key="1">
    <citation type="submission" date="2024-01" db="EMBL/GenBank/DDBJ databases">
        <title>The complete chloroplast genome sequence of Lithospermum erythrorhizon: insights into the phylogenetic relationship among Boraginaceae species and the maternal lineages of purple gromwells.</title>
        <authorList>
            <person name="Okada T."/>
            <person name="Watanabe K."/>
        </authorList>
    </citation>
    <scope>NUCLEOTIDE SEQUENCE [LARGE SCALE GENOMIC DNA]</scope>
</reference>
<evidence type="ECO:0000256" key="5">
    <source>
        <dbReference type="SAM" id="MobiDB-lite"/>
    </source>
</evidence>
<organism evidence="6 7">
    <name type="scientific">Lithospermum erythrorhizon</name>
    <name type="common">Purple gromwell</name>
    <name type="synonym">Lithospermum officinale var. erythrorhizon</name>
    <dbReference type="NCBI Taxonomy" id="34254"/>
    <lineage>
        <taxon>Eukaryota</taxon>
        <taxon>Viridiplantae</taxon>
        <taxon>Streptophyta</taxon>
        <taxon>Embryophyta</taxon>
        <taxon>Tracheophyta</taxon>
        <taxon>Spermatophyta</taxon>
        <taxon>Magnoliopsida</taxon>
        <taxon>eudicotyledons</taxon>
        <taxon>Gunneridae</taxon>
        <taxon>Pentapetalae</taxon>
        <taxon>asterids</taxon>
        <taxon>lamiids</taxon>
        <taxon>Boraginales</taxon>
        <taxon>Boraginaceae</taxon>
        <taxon>Boraginoideae</taxon>
        <taxon>Lithospermeae</taxon>
        <taxon>Lithospermum</taxon>
    </lineage>
</organism>
<dbReference type="GO" id="GO:0005634">
    <property type="term" value="C:nucleus"/>
    <property type="evidence" value="ECO:0007669"/>
    <property type="project" value="UniProtKB-SubCell"/>
</dbReference>
<keyword evidence="6" id="KW-0238">DNA-binding</keyword>
<evidence type="ECO:0000256" key="1">
    <source>
        <dbReference type="ARBA" id="ARBA00004123"/>
    </source>
</evidence>
<protein>
    <submittedName>
        <fullName evidence="6">DNA-binding transcription factor</fullName>
    </submittedName>
</protein>
<keyword evidence="7" id="KW-1185">Reference proteome</keyword>
<comment type="subcellular location">
    <subcellularLocation>
        <location evidence="1">Nucleus</location>
    </subcellularLocation>
</comment>
<dbReference type="CDD" id="cd11444">
    <property type="entry name" value="bHLH_AtIBH1_like"/>
    <property type="match status" value="1"/>
</dbReference>
<dbReference type="EMBL" id="BAABME010000001">
    <property type="protein sequence ID" value="GAA0138234.1"/>
    <property type="molecule type" value="Genomic_DNA"/>
</dbReference>
<dbReference type="AlphaFoldDB" id="A0AAV3NFX4"/>
<dbReference type="Proteomes" id="UP001454036">
    <property type="component" value="Unassembled WGS sequence"/>
</dbReference>
<dbReference type="PANTHER" id="PTHR33124">
    <property type="entry name" value="TRANSCRIPTION FACTOR IBH1-LIKE 1"/>
    <property type="match status" value="1"/>
</dbReference>
<dbReference type="InterPro" id="IPR044549">
    <property type="entry name" value="bHLH_AtIBH1-like"/>
</dbReference>
<keyword evidence="3" id="KW-0804">Transcription</keyword>
<gene>
    <name evidence="6" type="ORF">LIER_00017</name>
</gene>
<dbReference type="InterPro" id="IPR044660">
    <property type="entry name" value="IBH1-like"/>
</dbReference>
<comment type="caution">
    <text evidence="6">The sequence shown here is derived from an EMBL/GenBank/DDBJ whole genome shotgun (WGS) entry which is preliminary data.</text>
</comment>
<sequence>MDSTSSISNNPDTDLNTSRKKKRKIDIDNGAQSSELCSQIDPTRWTNPTNQQIYSSKLVQALGNNSCNGGNEVRDMANRVLATTSKGKTRWSRAILTNQLSMRLNLINRKHKRAKAAKMRSKVARNNNKKKNNKEEVPLLEQKVRVLGRLVPGCKKVPFPSLLEETTDYIGALEMQVRAMTFLTQLLGGAAEAG</sequence>
<keyword evidence="2" id="KW-0805">Transcription regulation</keyword>
<evidence type="ECO:0000313" key="6">
    <source>
        <dbReference type="EMBL" id="GAA0138234.1"/>
    </source>
</evidence>
<dbReference type="GO" id="GO:0003677">
    <property type="term" value="F:DNA binding"/>
    <property type="evidence" value="ECO:0007669"/>
    <property type="project" value="UniProtKB-KW"/>
</dbReference>